<dbReference type="eggNOG" id="COG3537">
    <property type="taxonomic scope" value="Bacteria"/>
</dbReference>
<dbReference type="SUPFAM" id="SSF48208">
    <property type="entry name" value="Six-hairpin glycosidases"/>
    <property type="match status" value="1"/>
</dbReference>
<feature type="non-terminal residue" evidence="2">
    <location>
        <position position="120"/>
    </location>
</feature>
<dbReference type="Proteomes" id="UP000003561">
    <property type="component" value="Unassembled WGS sequence"/>
</dbReference>
<protein>
    <recommendedName>
        <fullName evidence="1">Glycosyl hydrolase family 92 domain-containing protein</fullName>
    </recommendedName>
</protein>
<dbReference type="InterPro" id="IPR050883">
    <property type="entry name" value="PNGase"/>
</dbReference>
<dbReference type="CAZy" id="GH92">
    <property type="family name" value="Glycoside Hydrolase Family 92"/>
</dbReference>
<comment type="caution">
    <text evidence="2">The sequence shown here is derived from an EMBL/GenBank/DDBJ whole genome shotgun (WGS) entry which is preliminary data.</text>
</comment>
<gene>
    <name evidence="2" type="ORF">ROSEINA2194_01836</name>
</gene>
<evidence type="ECO:0000313" key="3">
    <source>
        <dbReference type="Proteomes" id="UP000003561"/>
    </source>
</evidence>
<evidence type="ECO:0000259" key="1">
    <source>
        <dbReference type="Pfam" id="PF07971"/>
    </source>
</evidence>
<dbReference type="FunFam" id="1.20.1050.60:FF:000001">
    <property type="entry name" value="Putative alpha-1,2-mannosidase"/>
    <property type="match status" value="1"/>
</dbReference>
<evidence type="ECO:0000313" key="2">
    <source>
        <dbReference type="EMBL" id="EEG94312.1"/>
    </source>
</evidence>
<dbReference type="GO" id="GO:0005975">
    <property type="term" value="P:carbohydrate metabolic process"/>
    <property type="evidence" value="ECO:0007669"/>
    <property type="project" value="InterPro"/>
</dbReference>
<sequence>MDLEVHQGDTINPVYTVFSLWDTFRALHPLMTIIAPDLNNQFINSLIKKHQEGGIYPMWDLASNYTGTMIGYHAVPVIVDAYMKGYRNFDAKEAYKACLRAAEYDTTGIQCRNWYFRISC</sequence>
<accession>C0FSW9</accession>
<proteinExistence type="predicted"/>
<dbReference type="EMBL" id="ACFY01000083">
    <property type="protein sequence ID" value="EEG94312.1"/>
    <property type="molecule type" value="Genomic_DNA"/>
</dbReference>
<dbReference type="PANTHER" id="PTHR12143">
    <property type="entry name" value="PEPTIDE N-GLYCANASE PNGASE -RELATED"/>
    <property type="match status" value="1"/>
</dbReference>
<feature type="domain" description="Glycosyl hydrolase family 92" evidence="1">
    <location>
        <begin position="2"/>
        <end position="104"/>
    </location>
</feature>
<dbReference type="PANTHER" id="PTHR12143:SF39">
    <property type="entry name" value="SECRETED PROTEIN"/>
    <property type="match status" value="1"/>
</dbReference>
<reference evidence="2 3" key="2">
    <citation type="submission" date="2009-03" db="EMBL/GenBank/DDBJ databases">
        <title>Draft genome sequence of Roseburia inulinivorans (DSM 16841).</title>
        <authorList>
            <person name="Sudarsanam P."/>
            <person name="Ley R."/>
            <person name="Guruge J."/>
            <person name="Turnbaugh P.J."/>
            <person name="Mahowald M."/>
            <person name="Liep D."/>
            <person name="Gordon J."/>
        </authorList>
    </citation>
    <scope>NUCLEOTIDE SEQUENCE [LARGE SCALE GENOMIC DNA]</scope>
    <source>
        <strain evidence="2 3">DSM 16841</strain>
    </source>
</reference>
<dbReference type="InterPro" id="IPR008928">
    <property type="entry name" value="6-hairpin_glycosidase_sf"/>
</dbReference>
<dbReference type="Gene3D" id="1.20.1050.60">
    <property type="entry name" value="alpha-1,2-mannosidase"/>
    <property type="match status" value="1"/>
</dbReference>
<dbReference type="AlphaFoldDB" id="C0FSW9"/>
<organism evidence="2 3">
    <name type="scientific">Roseburia inulinivorans DSM 16841</name>
    <dbReference type="NCBI Taxonomy" id="622312"/>
    <lineage>
        <taxon>Bacteria</taxon>
        <taxon>Bacillati</taxon>
        <taxon>Bacillota</taxon>
        <taxon>Clostridia</taxon>
        <taxon>Lachnospirales</taxon>
        <taxon>Lachnospiraceae</taxon>
        <taxon>Roseburia</taxon>
    </lineage>
</organism>
<dbReference type="Pfam" id="PF07971">
    <property type="entry name" value="Glyco_hydro_92"/>
    <property type="match status" value="1"/>
</dbReference>
<reference evidence="2 3" key="1">
    <citation type="submission" date="2009-02" db="EMBL/GenBank/DDBJ databases">
        <authorList>
            <person name="Fulton L."/>
            <person name="Clifton S."/>
            <person name="Fulton B."/>
            <person name="Xu J."/>
            <person name="Minx P."/>
            <person name="Pepin K.H."/>
            <person name="Johnson M."/>
            <person name="Bhonagiri V."/>
            <person name="Nash W.E."/>
            <person name="Mardis E.R."/>
            <person name="Wilson R.K."/>
        </authorList>
    </citation>
    <scope>NUCLEOTIDE SEQUENCE [LARGE SCALE GENOMIC DNA]</scope>
    <source>
        <strain evidence="2 3">DSM 16841</strain>
    </source>
</reference>
<dbReference type="InterPro" id="IPR012939">
    <property type="entry name" value="Glyco_hydro_92"/>
</dbReference>
<dbReference type="GO" id="GO:0005829">
    <property type="term" value="C:cytosol"/>
    <property type="evidence" value="ECO:0007669"/>
    <property type="project" value="TreeGrafter"/>
</dbReference>
<dbReference type="GO" id="GO:0006516">
    <property type="term" value="P:glycoprotein catabolic process"/>
    <property type="evidence" value="ECO:0007669"/>
    <property type="project" value="TreeGrafter"/>
</dbReference>
<dbReference type="GO" id="GO:0000224">
    <property type="term" value="F:peptide-N4-(N-acetyl-beta-glucosaminyl)asparagine amidase activity"/>
    <property type="evidence" value="ECO:0007669"/>
    <property type="project" value="TreeGrafter"/>
</dbReference>
<name>C0FSW9_9FIRM</name>